<proteinExistence type="predicted"/>
<reference evidence="11 12" key="1">
    <citation type="submission" date="2019-03" db="EMBL/GenBank/DDBJ databases">
        <authorList>
            <person name="Kim M.K.M."/>
        </authorList>
    </citation>
    <scope>NUCLEOTIDE SEQUENCE [LARGE SCALE GENOMIC DNA]</scope>
    <source>
        <strain evidence="11 12">17J68-15</strain>
    </source>
</reference>
<sequence>MQLTAEQNAILAAQGPLKINAVAGSGKTTTLIQYAATRPAGSRILYLAFNRTVRNEAAARFAALGMNGVRVETAHSLAFRQVVARQGYRVRSSGYNTREIAGLLGLQISGEKHGAYILANHIGKFVAHFCNSAEARVTDINYSALVQDDKARTFVSNHYAAIERGTRLLLSQMDKGEIECTHDFYLKKFQLSRPVLPFDYILFDEGQDASPAMLDVFLQQPAIKLIVGDMHQQIYSWRGAVNALEGVDFPAYGLTASFRFGADIARLATQVLSWKGYFGDMPLIDIKGKGTAEGGGTAATIARSNLGLLLAAIRYITDNRSVQHIYFEGNINSYTYAEEGASLYDVLYLYNGQPDKVRDPLLRELGSLEGLEEYIEKTEEAGLATLLEIVREYGNEIFDLLRALKARHVGDAERHKAEMIFSTVHRAKGMEYDTVHLAADFVTETKLERLAAKKETLNRVRTFEEINLLYVALTRARRHLHLPEALLPKDFKASADINVIKTPESALTELQRDIESRNGPYVKKAGAGKRTFLESRLQSKNAHEPWTPETDAELRRMFHQGRSLTDLSGHFGRSKGVILSRLRKLGSLGEEG</sequence>
<evidence type="ECO:0000259" key="10">
    <source>
        <dbReference type="PROSITE" id="PS51198"/>
    </source>
</evidence>
<dbReference type="InterPro" id="IPR027417">
    <property type="entry name" value="P-loop_NTPase"/>
</dbReference>
<evidence type="ECO:0000313" key="11">
    <source>
        <dbReference type="EMBL" id="TCZ71799.1"/>
    </source>
</evidence>
<evidence type="ECO:0000256" key="8">
    <source>
        <dbReference type="ARBA" id="ARBA00048988"/>
    </source>
</evidence>
<dbReference type="GO" id="GO:0031297">
    <property type="term" value="P:replication fork processing"/>
    <property type="evidence" value="ECO:0007669"/>
    <property type="project" value="TreeGrafter"/>
</dbReference>
<dbReference type="GO" id="GO:0043138">
    <property type="term" value="F:3'-5' DNA helicase activity"/>
    <property type="evidence" value="ECO:0007669"/>
    <property type="project" value="UniProtKB-EC"/>
</dbReference>
<dbReference type="InterPro" id="IPR014016">
    <property type="entry name" value="UvrD-like_ATP-bd"/>
</dbReference>
<dbReference type="InterPro" id="IPR000212">
    <property type="entry name" value="DNA_helicase_UvrD/REP"/>
</dbReference>
<dbReference type="RefSeq" id="WP_131851952.1">
    <property type="nucleotide sequence ID" value="NZ_SKFH01000012.1"/>
</dbReference>
<organism evidence="11 12">
    <name type="scientific">Flaviaesturariibacter aridisoli</name>
    <dbReference type="NCBI Taxonomy" id="2545761"/>
    <lineage>
        <taxon>Bacteria</taxon>
        <taxon>Pseudomonadati</taxon>
        <taxon>Bacteroidota</taxon>
        <taxon>Chitinophagia</taxon>
        <taxon>Chitinophagales</taxon>
        <taxon>Chitinophagaceae</taxon>
        <taxon>Flaviaestuariibacter</taxon>
    </lineage>
</organism>
<dbReference type="Gene3D" id="3.40.50.300">
    <property type="entry name" value="P-loop containing nucleotide triphosphate hydrolases"/>
    <property type="match status" value="2"/>
</dbReference>
<protein>
    <recommendedName>
        <fullName evidence="7">DNA 3'-5' helicase</fullName>
        <ecNumber evidence="7">5.6.2.4</ecNumber>
    </recommendedName>
</protein>
<evidence type="ECO:0000256" key="1">
    <source>
        <dbReference type="ARBA" id="ARBA00022741"/>
    </source>
</evidence>
<keyword evidence="2 9" id="KW-0378">Hydrolase</keyword>
<evidence type="ECO:0000256" key="2">
    <source>
        <dbReference type="ARBA" id="ARBA00022801"/>
    </source>
</evidence>
<name>A0A4R4DZD0_9BACT</name>
<dbReference type="GO" id="GO:0005524">
    <property type="term" value="F:ATP binding"/>
    <property type="evidence" value="ECO:0007669"/>
    <property type="project" value="UniProtKB-UniRule"/>
</dbReference>
<dbReference type="OrthoDB" id="9765670at2"/>
<keyword evidence="4 9" id="KW-0067">ATP-binding</keyword>
<accession>A0A4R4DZD0</accession>
<dbReference type="Pfam" id="PF00580">
    <property type="entry name" value="UvrD-helicase"/>
    <property type="match status" value="1"/>
</dbReference>
<dbReference type="EMBL" id="SKFH01000012">
    <property type="protein sequence ID" value="TCZ71799.1"/>
    <property type="molecule type" value="Genomic_DNA"/>
</dbReference>
<dbReference type="SUPFAM" id="SSF52540">
    <property type="entry name" value="P-loop containing nucleoside triphosphate hydrolases"/>
    <property type="match status" value="1"/>
</dbReference>
<comment type="caution">
    <text evidence="11">The sequence shown here is derived from an EMBL/GenBank/DDBJ whole genome shotgun (WGS) entry which is preliminary data.</text>
</comment>
<evidence type="ECO:0000256" key="4">
    <source>
        <dbReference type="ARBA" id="ARBA00022840"/>
    </source>
</evidence>
<gene>
    <name evidence="11" type="ORF">E0486_09625</name>
</gene>
<evidence type="ECO:0000256" key="6">
    <source>
        <dbReference type="ARBA" id="ARBA00034617"/>
    </source>
</evidence>
<dbReference type="GO" id="GO:0003677">
    <property type="term" value="F:DNA binding"/>
    <property type="evidence" value="ECO:0007669"/>
    <property type="project" value="InterPro"/>
</dbReference>
<keyword evidence="12" id="KW-1185">Reference proteome</keyword>
<dbReference type="PANTHER" id="PTHR11070">
    <property type="entry name" value="UVRD / RECB / PCRA DNA HELICASE FAMILY MEMBER"/>
    <property type="match status" value="1"/>
</dbReference>
<comment type="catalytic activity">
    <reaction evidence="6">
        <text>Couples ATP hydrolysis with the unwinding of duplex DNA by translocating in the 3'-5' direction.</text>
        <dbReference type="EC" id="5.6.2.4"/>
    </reaction>
</comment>
<feature type="binding site" evidence="9">
    <location>
        <begin position="21"/>
        <end position="28"/>
    </location>
    <ligand>
        <name>ATP</name>
        <dbReference type="ChEBI" id="CHEBI:30616"/>
    </ligand>
</feature>
<evidence type="ECO:0000256" key="3">
    <source>
        <dbReference type="ARBA" id="ARBA00022806"/>
    </source>
</evidence>
<dbReference type="InterPro" id="IPR014017">
    <property type="entry name" value="DNA_helicase_UvrD-like_C"/>
</dbReference>
<keyword evidence="3 9" id="KW-0347">Helicase</keyword>
<dbReference type="PROSITE" id="PS51198">
    <property type="entry name" value="UVRD_HELICASE_ATP_BIND"/>
    <property type="match status" value="1"/>
</dbReference>
<dbReference type="GO" id="GO:0016887">
    <property type="term" value="F:ATP hydrolysis activity"/>
    <property type="evidence" value="ECO:0007669"/>
    <property type="project" value="RHEA"/>
</dbReference>
<evidence type="ECO:0000313" key="12">
    <source>
        <dbReference type="Proteomes" id="UP000295164"/>
    </source>
</evidence>
<comment type="catalytic activity">
    <reaction evidence="8">
        <text>ATP + H2O = ADP + phosphate + H(+)</text>
        <dbReference type="Rhea" id="RHEA:13065"/>
        <dbReference type="ChEBI" id="CHEBI:15377"/>
        <dbReference type="ChEBI" id="CHEBI:15378"/>
        <dbReference type="ChEBI" id="CHEBI:30616"/>
        <dbReference type="ChEBI" id="CHEBI:43474"/>
        <dbReference type="ChEBI" id="CHEBI:456216"/>
        <dbReference type="EC" id="5.6.2.4"/>
    </reaction>
</comment>
<feature type="domain" description="UvrD-like helicase ATP-binding" evidence="10">
    <location>
        <begin position="1"/>
        <end position="274"/>
    </location>
</feature>
<dbReference type="AlphaFoldDB" id="A0A4R4DZD0"/>
<evidence type="ECO:0000256" key="9">
    <source>
        <dbReference type="PROSITE-ProRule" id="PRU00560"/>
    </source>
</evidence>
<dbReference type="Proteomes" id="UP000295164">
    <property type="component" value="Unassembled WGS sequence"/>
</dbReference>
<dbReference type="GO" id="GO:0000724">
    <property type="term" value="P:double-strand break repair via homologous recombination"/>
    <property type="evidence" value="ECO:0007669"/>
    <property type="project" value="TreeGrafter"/>
</dbReference>
<dbReference type="EC" id="5.6.2.4" evidence="7"/>
<evidence type="ECO:0000256" key="5">
    <source>
        <dbReference type="ARBA" id="ARBA00023235"/>
    </source>
</evidence>
<evidence type="ECO:0000256" key="7">
    <source>
        <dbReference type="ARBA" id="ARBA00034808"/>
    </source>
</evidence>
<keyword evidence="5" id="KW-0413">Isomerase</keyword>
<keyword evidence="1 9" id="KW-0547">Nucleotide-binding</keyword>
<dbReference type="Pfam" id="PF13361">
    <property type="entry name" value="UvrD_C"/>
    <property type="match status" value="1"/>
</dbReference>
<dbReference type="PANTHER" id="PTHR11070:SF30">
    <property type="entry name" value="F-BOX DNA HELICASE 1"/>
    <property type="match status" value="1"/>
</dbReference>